<proteinExistence type="inferred from homology"/>
<dbReference type="Gene3D" id="2.40.10.10">
    <property type="entry name" value="Trypsin-like serine proteases"/>
    <property type="match status" value="2"/>
</dbReference>
<dbReference type="Gene3D" id="2.60.40.10">
    <property type="entry name" value="Immunoglobulins"/>
    <property type="match status" value="1"/>
</dbReference>
<dbReference type="GO" id="GO:0006508">
    <property type="term" value="P:proteolysis"/>
    <property type="evidence" value="ECO:0007669"/>
    <property type="project" value="InterPro"/>
</dbReference>
<dbReference type="GO" id="GO:0004252">
    <property type="term" value="F:serine-type endopeptidase activity"/>
    <property type="evidence" value="ECO:0007669"/>
    <property type="project" value="InterPro"/>
</dbReference>
<accession>A0A7S2UEU6</accession>
<dbReference type="InterPro" id="IPR009003">
    <property type="entry name" value="Peptidase_S1_PA"/>
</dbReference>
<dbReference type="PANTHER" id="PTHR15462:SF19">
    <property type="entry name" value="PEPTIDASE S1 DOMAIN-CONTAINING PROTEIN"/>
    <property type="match status" value="1"/>
</dbReference>
<protein>
    <recommendedName>
        <fullName evidence="6">Peptidase S1 domain-containing protein</fullName>
    </recommendedName>
</protein>
<dbReference type="InterPro" id="IPR018114">
    <property type="entry name" value="TRYPSIN_HIS"/>
</dbReference>
<gene>
    <name evidence="5" type="ORF">ASEP1449_LOCUS9152</name>
</gene>
<evidence type="ECO:0000256" key="1">
    <source>
        <dbReference type="ARBA" id="ARBA00007664"/>
    </source>
</evidence>
<keyword evidence="2" id="KW-0732">Signal</keyword>
<dbReference type="EMBL" id="HBHQ01013737">
    <property type="protein sequence ID" value="CAD9817320.1"/>
    <property type="molecule type" value="Transcribed_RNA"/>
</dbReference>
<keyword evidence="3" id="KW-0843">Virulence</keyword>
<dbReference type="PROSITE" id="PS00134">
    <property type="entry name" value="TRYPSIN_HIS"/>
    <property type="match status" value="1"/>
</dbReference>
<name>A0A7S2UEU6_9STRA</name>
<dbReference type="InterPro" id="IPR013783">
    <property type="entry name" value="Ig-like_fold"/>
</dbReference>
<dbReference type="SUPFAM" id="SSF50494">
    <property type="entry name" value="Trypsin-like serine proteases"/>
    <property type="match status" value="1"/>
</dbReference>
<reference evidence="5" key="1">
    <citation type="submission" date="2021-01" db="EMBL/GenBank/DDBJ databases">
        <authorList>
            <person name="Corre E."/>
            <person name="Pelletier E."/>
            <person name="Niang G."/>
            <person name="Scheremetjew M."/>
            <person name="Finn R."/>
            <person name="Kale V."/>
            <person name="Holt S."/>
            <person name="Cochrane G."/>
            <person name="Meng A."/>
            <person name="Brown T."/>
            <person name="Cohen L."/>
        </authorList>
    </citation>
    <scope>NUCLEOTIDE SEQUENCE</scope>
    <source>
        <strain evidence="5">CCMP2084</strain>
    </source>
</reference>
<evidence type="ECO:0000256" key="3">
    <source>
        <dbReference type="ARBA" id="ARBA00023026"/>
    </source>
</evidence>
<evidence type="ECO:0000313" key="5">
    <source>
        <dbReference type="EMBL" id="CAD9817320.1"/>
    </source>
</evidence>
<feature type="region of interest" description="Disordered" evidence="4">
    <location>
        <begin position="125"/>
        <end position="169"/>
    </location>
</feature>
<comment type="similarity">
    <text evidence="1">Belongs to the peptidase S1 family.</text>
</comment>
<evidence type="ECO:0000256" key="2">
    <source>
        <dbReference type="ARBA" id="ARBA00022729"/>
    </source>
</evidence>
<dbReference type="InterPro" id="IPR043504">
    <property type="entry name" value="Peptidase_S1_PA_chymotrypsin"/>
</dbReference>
<sequence length="534" mass="59436">MTVARRSALKLANMRSFSAALSAILLVLNLSFIAAAKKNDGGNDPTLVWTRKNIDDALMHPRDQYMMEHHLLTPQNNGRSLRGAENDRDQALIREVEITDETDEINFVYNEDVVEDFVEERYDAEERHLKQRNKTKKKKKNNKNKRNKKNKRKKRNMDSSLLSITPEDGARTNRNTISFRLESQKSDIDSVHFTVVDPSGKTHVFAAIEQNKKFAVDLTGFQGAPGDWKYHYTIKEKNGNVETSQTMYFRVQTSSVGSTGAVYTGHGVGAGATGRIVFTLKINDEMRYFVCSGTVVKNGNRKERSIVVTAGHCLYDTATNQFATNAMFIPYQESSTAGGSNVVCYDDPMGCWYFDAAVVHSKYTESEFPKNHAWDYGFYIVSDDNSYSPGLQEAQSTKLDSVVEPLNISFQDITDDGDVITTFGHTLENDPDLTYCSETVDTISQTGHSSYFLPHCMMKGGASGGAWVHKMDISGEGAIVSVNSWGYPVEPGMAGPRFATSAQSKAECLYRRAQSLTLESKTVVETVVGKISDC</sequence>
<feature type="compositionally biased region" description="Basic residues" evidence="4">
    <location>
        <begin position="129"/>
        <end position="155"/>
    </location>
</feature>
<organism evidence="5">
    <name type="scientific">Attheya septentrionalis</name>
    <dbReference type="NCBI Taxonomy" id="420275"/>
    <lineage>
        <taxon>Eukaryota</taxon>
        <taxon>Sar</taxon>
        <taxon>Stramenopiles</taxon>
        <taxon>Ochrophyta</taxon>
        <taxon>Bacillariophyta</taxon>
        <taxon>Coscinodiscophyceae</taxon>
        <taxon>Chaetocerotophycidae</taxon>
        <taxon>Chaetocerotales</taxon>
        <taxon>Attheyaceae</taxon>
        <taxon>Attheya</taxon>
    </lineage>
</organism>
<evidence type="ECO:0008006" key="6">
    <source>
        <dbReference type="Google" id="ProtNLM"/>
    </source>
</evidence>
<evidence type="ECO:0000256" key="4">
    <source>
        <dbReference type="SAM" id="MobiDB-lite"/>
    </source>
</evidence>
<dbReference type="InterPro" id="IPR050966">
    <property type="entry name" value="Glutamyl_endopeptidase"/>
</dbReference>
<dbReference type="PANTHER" id="PTHR15462">
    <property type="entry name" value="SERINE PROTEASE"/>
    <property type="match status" value="1"/>
</dbReference>
<dbReference type="AlphaFoldDB" id="A0A7S2UEU6"/>